<reference evidence="1 2" key="1">
    <citation type="submission" date="2024-10" db="EMBL/GenBank/DDBJ databases">
        <title>The Natural Products Discovery Center: Release of the First 8490 Sequenced Strains for Exploring Actinobacteria Biosynthetic Diversity.</title>
        <authorList>
            <person name="Kalkreuter E."/>
            <person name="Kautsar S.A."/>
            <person name="Yang D."/>
            <person name="Bader C.D."/>
            <person name="Teijaro C.N."/>
            <person name="Fluegel L."/>
            <person name="Davis C.M."/>
            <person name="Simpson J.R."/>
            <person name="Lauterbach L."/>
            <person name="Steele A.D."/>
            <person name="Gui C."/>
            <person name="Meng S."/>
            <person name="Li G."/>
            <person name="Viehrig K."/>
            <person name="Ye F."/>
            <person name="Su P."/>
            <person name="Kiefer A.F."/>
            <person name="Nichols A."/>
            <person name="Cepeda A.J."/>
            <person name="Yan W."/>
            <person name="Fan B."/>
            <person name="Jiang Y."/>
            <person name="Adhikari A."/>
            <person name="Zheng C.-J."/>
            <person name="Schuster L."/>
            <person name="Cowan T.M."/>
            <person name="Smanski M.J."/>
            <person name="Chevrette M.G."/>
            <person name="De Carvalho L.P.S."/>
            <person name="Shen B."/>
        </authorList>
    </citation>
    <scope>NUCLEOTIDE SEQUENCE [LARGE SCALE GENOMIC DNA]</scope>
    <source>
        <strain evidence="1 2">NPDC002593</strain>
    </source>
</reference>
<name>A0ABW6S8W5_9NOCA</name>
<gene>
    <name evidence="1" type="ORF">ACFYXQ_33735</name>
</gene>
<sequence length="155" mass="16399">MLPQASEPSRKHQSLDLQTMGAGAHTDHIPNAGCQISFRLPAKDSGTNSAITLMIRDIGDSSLMKKQLQDATDVSLGATAIGAAWGADECYSEQISSGGLNPTADCVAGQYYFDVTVSSSADYFERKGAHDNSGVQELHDKVLPQVVRIIAAAMS</sequence>
<organism evidence="1 2">
    <name type="scientific">Nocardia jiangxiensis</name>
    <dbReference type="NCBI Taxonomy" id="282685"/>
    <lineage>
        <taxon>Bacteria</taxon>
        <taxon>Bacillati</taxon>
        <taxon>Actinomycetota</taxon>
        <taxon>Actinomycetes</taxon>
        <taxon>Mycobacteriales</taxon>
        <taxon>Nocardiaceae</taxon>
        <taxon>Nocardia</taxon>
    </lineage>
</organism>
<dbReference type="RefSeq" id="WP_157186286.1">
    <property type="nucleotide sequence ID" value="NZ_JBIAQY010000015.1"/>
</dbReference>
<evidence type="ECO:0000313" key="2">
    <source>
        <dbReference type="Proteomes" id="UP001601992"/>
    </source>
</evidence>
<accession>A0ABW6S8W5</accession>
<proteinExistence type="predicted"/>
<dbReference type="EMBL" id="JBIAQY010000015">
    <property type="protein sequence ID" value="MFF3572743.1"/>
    <property type="molecule type" value="Genomic_DNA"/>
</dbReference>
<keyword evidence="2" id="KW-1185">Reference proteome</keyword>
<comment type="caution">
    <text evidence="1">The sequence shown here is derived from an EMBL/GenBank/DDBJ whole genome shotgun (WGS) entry which is preliminary data.</text>
</comment>
<evidence type="ECO:0000313" key="1">
    <source>
        <dbReference type="EMBL" id="MFF3572743.1"/>
    </source>
</evidence>
<protein>
    <submittedName>
        <fullName evidence="1">Uncharacterized protein</fullName>
    </submittedName>
</protein>
<dbReference type="Proteomes" id="UP001601992">
    <property type="component" value="Unassembled WGS sequence"/>
</dbReference>